<name>A0A330L4G8_9BACT</name>
<evidence type="ECO:0000313" key="2">
    <source>
        <dbReference type="Proteomes" id="UP000248168"/>
    </source>
</evidence>
<accession>A0A330L4G8</accession>
<reference evidence="2" key="1">
    <citation type="submission" date="2018-04" db="EMBL/GenBank/DDBJ databases">
        <authorList>
            <person name="Lucker S."/>
            <person name="Sakoula D."/>
        </authorList>
    </citation>
    <scope>NUCLEOTIDE SEQUENCE [LARGE SCALE GENOMIC DNA]</scope>
</reference>
<dbReference type="AlphaFoldDB" id="A0A330L4G8"/>
<dbReference type="EMBL" id="OUNR01000012">
    <property type="protein sequence ID" value="SPP64724.1"/>
    <property type="molecule type" value="Genomic_DNA"/>
</dbReference>
<gene>
    <name evidence="1" type="ORF">NITLEN_20364</name>
</gene>
<dbReference type="Proteomes" id="UP000248168">
    <property type="component" value="Unassembled WGS sequence"/>
</dbReference>
<protein>
    <submittedName>
        <fullName evidence="1">Uncharacterized protein</fullName>
    </submittedName>
</protein>
<dbReference type="InParanoid" id="A0A330L4G8"/>
<keyword evidence="2" id="KW-1185">Reference proteome</keyword>
<evidence type="ECO:0000313" key="1">
    <source>
        <dbReference type="EMBL" id="SPP64724.1"/>
    </source>
</evidence>
<sequence length="82" mass="8989">MVAAILSQEVTDLNSPELGDLDRPPEIILRIGLSGINSIQILADESATEDRLRECLMAAHPILEQLLTTVNSLDLEPVRARN</sequence>
<organism evidence="1 2">
    <name type="scientific">Nitrospira lenta</name>
    <dbReference type="NCBI Taxonomy" id="1436998"/>
    <lineage>
        <taxon>Bacteria</taxon>
        <taxon>Pseudomonadati</taxon>
        <taxon>Nitrospirota</taxon>
        <taxon>Nitrospiria</taxon>
        <taxon>Nitrospirales</taxon>
        <taxon>Nitrospiraceae</taxon>
        <taxon>Nitrospira</taxon>
    </lineage>
</organism>
<proteinExistence type="predicted"/>